<organism evidence="2 3">
    <name type="scientific">Azospirillum ramasamyi</name>
    <dbReference type="NCBI Taxonomy" id="682998"/>
    <lineage>
        <taxon>Bacteria</taxon>
        <taxon>Pseudomonadati</taxon>
        <taxon>Pseudomonadota</taxon>
        <taxon>Alphaproteobacteria</taxon>
        <taxon>Rhodospirillales</taxon>
        <taxon>Azospirillaceae</taxon>
        <taxon>Azospirillum</taxon>
    </lineage>
</organism>
<name>A0A2U9SK64_9PROT</name>
<dbReference type="EMBL" id="CP029835">
    <property type="protein sequence ID" value="AWU97998.1"/>
    <property type="molecule type" value="Genomic_DNA"/>
</dbReference>
<dbReference type="Gene3D" id="2.160.20.10">
    <property type="entry name" value="Single-stranded right-handed beta-helix, Pectin lyase-like"/>
    <property type="match status" value="3"/>
</dbReference>
<dbReference type="InterPro" id="IPR011050">
    <property type="entry name" value="Pectin_lyase_fold/virulence"/>
</dbReference>
<dbReference type="SMART" id="SM00710">
    <property type="entry name" value="PbH1"/>
    <property type="match status" value="9"/>
</dbReference>
<geneLocation type="plasmid" evidence="2 3">
    <name>unnamed5</name>
</geneLocation>
<dbReference type="OrthoDB" id="7292168at2"/>
<feature type="domain" description="Right handed beta helix" evidence="1">
    <location>
        <begin position="290"/>
        <end position="446"/>
    </location>
</feature>
<reference evidence="2 3" key="1">
    <citation type="submission" date="2018-06" db="EMBL/GenBank/DDBJ databases">
        <title>Complete genome sequencing of Azospirillum sp. M2T2B2.</title>
        <authorList>
            <person name="Heo J."/>
            <person name="Kim S.-J."/>
            <person name="Kwon S.-W."/>
            <person name="Anandham R."/>
        </authorList>
    </citation>
    <scope>NUCLEOTIDE SEQUENCE [LARGE SCALE GENOMIC DNA]</scope>
    <source>
        <strain evidence="2 3">M2T2B2</strain>
        <plasmid evidence="2 3">unnamed5</plasmid>
    </source>
</reference>
<protein>
    <submittedName>
        <fullName evidence="2">Right-handed parallel beta-helix repeat-containing protein</fullName>
    </submittedName>
</protein>
<dbReference type="InterPro" id="IPR012334">
    <property type="entry name" value="Pectin_lyas_fold"/>
</dbReference>
<proteinExistence type="predicted"/>
<accession>A0A2U9SK64</accession>
<sequence>MTDTQQAFYVATNGNDSWSGRLAAPNAEGTDGPFATLERAQGAMRATGIRDTYVRGGTYAMTRTVTLTGADNGVRIMAYPGETPVFSGGERVGGFTPIGGGLYAAATSATGLDLSIGGVRQKVAQTGDWNAGDPRSGWSILEAASGGASRTSLRVGGGDWAMAAVLAAGVQPGTMVQTFDTERLSDNIVGIASTDAGSGTITFTQAAKYALRSGGTYRLLNDDAFIRDAGEFAWQAETGRLVVKPQDPGALLAQGAVVARLGTLLSLNGASGVILQGLTFADTVWDGSALTLTNASANSIAGNRFVNAGTAMTLTGSSGNVIEANRMEHLGASGIKLAYGSNGNRVSANSIDGIGEVLQDVAGIQLYGTSGTLISGNDIRNSTRYGISIKNWDGATVNTDTVVEYNRIYNTMTATADGGAIEMLGRSNVDTRTVIRGNDIRNVGGLATDGSGWLDRHKSFGIYLDDMANGVTVQDNFIQNTGWASVFIHGGDSNSVTNNFAVLSNPRERFIRLEWVPNAGAIGLLADNSVTGNVISSSTGVDYWEFWTPGSYNVTGNLLQGIRGLNGGDRVSSGLFVNPAAGDFRLGSAAAAGLGIRDLDWARMGSAPLTVPGIPAPGAGGGPGVGSGGGYGSGGSPAAGTGGAPAAAGLAFSPLAYIASYADLSAVFGTNAAAGAAHYAASGRAEGRTVSFDPLAYIASHGDLTAVFGTDRTAGAVHYITNGRAEGRTVSFDPLAYIASHGDLTAAFGTDRTVAAMHYITNGRAEGRTVSFDPLAYIASYGDLTAAFGTDRTAGAMHYITSGRGEGRTVSFDPLAYLAANTDLAAAFGTDTTQAGLHYLGIGRTEGRSTGFNASAYLAANGDVAAATGGDLTAAMRHYIQNGRLEGRALSPASASRAAGLSPESVMLAAAGMG</sequence>
<gene>
    <name evidence="2" type="ORF">DM194_27420</name>
</gene>
<dbReference type="KEGG" id="azm:DM194_27420"/>
<dbReference type="AlphaFoldDB" id="A0A2U9SK64"/>
<evidence type="ECO:0000313" key="2">
    <source>
        <dbReference type="EMBL" id="AWU97998.1"/>
    </source>
</evidence>
<dbReference type="PANTHER" id="PTHR36453">
    <property type="entry name" value="SECRETED PROTEIN-RELATED"/>
    <property type="match status" value="1"/>
</dbReference>
<keyword evidence="3" id="KW-1185">Reference proteome</keyword>
<dbReference type="Pfam" id="PF13229">
    <property type="entry name" value="Beta_helix"/>
    <property type="match status" value="1"/>
</dbReference>
<evidence type="ECO:0000259" key="1">
    <source>
        <dbReference type="Pfam" id="PF13229"/>
    </source>
</evidence>
<dbReference type="PANTHER" id="PTHR36453:SF1">
    <property type="entry name" value="RIGHT HANDED BETA HELIX DOMAIN-CONTAINING PROTEIN"/>
    <property type="match status" value="1"/>
</dbReference>
<evidence type="ECO:0000313" key="3">
    <source>
        <dbReference type="Proteomes" id="UP000249605"/>
    </source>
</evidence>
<dbReference type="SUPFAM" id="SSF51126">
    <property type="entry name" value="Pectin lyase-like"/>
    <property type="match status" value="1"/>
</dbReference>
<dbReference type="InterPro" id="IPR006626">
    <property type="entry name" value="PbH1"/>
</dbReference>
<keyword evidence="2" id="KW-0614">Plasmid</keyword>
<dbReference type="Proteomes" id="UP000249605">
    <property type="component" value="Plasmid unnamed5"/>
</dbReference>
<dbReference type="RefSeq" id="WP_111070787.1">
    <property type="nucleotide sequence ID" value="NZ_CP029835.1"/>
</dbReference>
<dbReference type="InterPro" id="IPR039448">
    <property type="entry name" value="Beta_helix"/>
</dbReference>